<reference evidence="3 4" key="1">
    <citation type="submission" date="2017-10" db="EMBL/GenBank/DDBJ databases">
        <title>Whole genome of Pedobacter ginsengisoli T01R-27 isolated from tomato rhizosphere.</title>
        <authorList>
            <person name="Weon H.-Y."/>
            <person name="Lee S.A."/>
            <person name="Sang M.K."/>
            <person name="Song J."/>
        </authorList>
    </citation>
    <scope>NUCLEOTIDE SEQUENCE [LARGE SCALE GENOMIC DNA]</scope>
    <source>
        <strain evidence="3 4">T01R-27</strain>
    </source>
</reference>
<dbReference type="Gene3D" id="3.30.360.10">
    <property type="entry name" value="Dihydrodipicolinate Reductase, domain 2"/>
    <property type="match status" value="1"/>
</dbReference>
<dbReference type="InterPro" id="IPR055170">
    <property type="entry name" value="GFO_IDH_MocA-like_dom"/>
</dbReference>
<dbReference type="InterPro" id="IPR050463">
    <property type="entry name" value="Gfo/Idh/MocA_oxidrdct_glycsds"/>
</dbReference>
<dbReference type="OrthoDB" id="127583at2"/>
<dbReference type="Pfam" id="PF22725">
    <property type="entry name" value="GFO_IDH_MocA_C3"/>
    <property type="match status" value="1"/>
</dbReference>
<dbReference type="PANTHER" id="PTHR43818">
    <property type="entry name" value="BCDNA.GH03377"/>
    <property type="match status" value="1"/>
</dbReference>
<evidence type="ECO:0000313" key="4">
    <source>
        <dbReference type="Proteomes" id="UP000223749"/>
    </source>
</evidence>
<dbReference type="SUPFAM" id="SSF55347">
    <property type="entry name" value="Glyceraldehyde-3-phosphate dehydrogenase-like, C-terminal domain"/>
    <property type="match status" value="1"/>
</dbReference>
<dbReference type="Proteomes" id="UP000223749">
    <property type="component" value="Chromosome"/>
</dbReference>
<evidence type="ECO:0000259" key="2">
    <source>
        <dbReference type="Pfam" id="PF22725"/>
    </source>
</evidence>
<dbReference type="PANTHER" id="PTHR43818:SF5">
    <property type="entry name" value="OXIDOREDUCTASE FAMILY PROTEIN"/>
    <property type="match status" value="1"/>
</dbReference>
<feature type="domain" description="Gfo/Idh/MocA-like oxidoreductase N-terminal" evidence="1">
    <location>
        <begin position="46"/>
        <end position="171"/>
    </location>
</feature>
<dbReference type="InterPro" id="IPR036291">
    <property type="entry name" value="NAD(P)-bd_dom_sf"/>
</dbReference>
<dbReference type="GO" id="GO:0000166">
    <property type="term" value="F:nucleotide binding"/>
    <property type="evidence" value="ECO:0007669"/>
    <property type="project" value="InterPro"/>
</dbReference>
<sequence length="435" mass="48190">MNKIKIPNLTDRRSFLKKSGLVLVGSTLAYQSGFSSPLFSSVKSKLKVGLIGCGGRGTGAAAQALQADPDVIITAMADVFEDRLEGAYSALFEIGGDRVKVNKKNKFIGFDAYQKLIDSGVDVVLLTTPPAFRPDHLTAAINADKHVFCEKPVAVDVPGIRKVLDAAKKAREKNLSLVSGFCFRYDLPSRATFERVLKGDVGEIRTVSTFRNGAGNWSNPRQPDWTDLTYKMRNWHYHSWLSGDFITEQAVHSLDMMSWAMGGKMPLSATGTGGRQVRVDEIFGNIYDHFAIEYAYADGVKGYHFCRQQEGTSHRNSVDVLGSDGSAIINVGSRYEITGKNKWQYNGEKNNMYQTQHNEFFAGIRSGNLINQGEEMANSTMLAIWGRMVAYSGQTLTLEQAMKSTETLGPKIEDYNWDLKWQDHPVALPGITKVI</sequence>
<dbReference type="KEGG" id="pgs:CPT03_11905"/>
<keyword evidence="4" id="KW-1185">Reference proteome</keyword>
<evidence type="ECO:0000259" key="1">
    <source>
        <dbReference type="Pfam" id="PF01408"/>
    </source>
</evidence>
<evidence type="ECO:0000313" key="3">
    <source>
        <dbReference type="EMBL" id="ATP57125.1"/>
    </source>
</evidence>
<dbReference type="RefSeq" id="WP_099439053.1">
    <property type="nucleotide sequence ID" value="NZ_CP024091.1"/>
</dbReference>
<dbReference type="Gene3D" id="3.40.50.720">
    <property type="entry name" value="NAD(P)-binding Rossmann-like Domain"/>
    <property type="match status" value="1"/>
</dbReference>
<dbReference type="AlphaFoldDB" id="A0A2D1U6A4"/>
<organism evidence="3 4">
    <name type="scientific">Pedobacter ginsengisoli</name>
    <dbReference type="NCBI Taxonomy" id="363852"/>
    <lineage>
        <taxon>Bacteria</taxon>
        <taxon>Pseudomonadati</taxon>
        <taxon>Bacteroidota</taxon>
        <taxon>Sphingobacteriia</taxon>
        <taxon>Sphingobacteriales</taxon>
        <taxon>Sphingobacteriaceae</taxon>
        <taxon>Pedobacter</taxon>
    </lineage>
</organism>
<dbReference type="EMBL" id="CP024091">
    <property type="protein sequence ID" value="ATP57125.1"/>
    <property type="molecule type" value="Genomic_DNA"/>
</dbReference>
<protein>
    <submittedName>
        <fullName evidence="3">Oxidoreductase</fullName>
    </submittedName>
</protein>
<gene>
    <name evidence="3" type="ORF">CPT03_11905</name>
</gene>
<accession>A0A2D1U6A4</accession>
<feature type="domain" description="GFO/IDH/MocA-like oxidoreductase" evidence="2">
    <location>
        <begin position="195"/>
        <end position="327"/>
    </location>
</feature>
<dbReference type="Pfam" id="PF01408">
    <property type="entry name" value="GFO_IDH_MocA"/>
    <property type="match status" value="1"/>
</dbReference>
<dbReference type="InterPro" id="IPR000683">
    <property type="entry name" value="Gfo/Idh/MocA-like_OxRdtase_N"/>
</dbReference>
<name>A0A2D1U6A4_9SPHI</name>
<proteinExistence type="predicted"/>
<dbReference type="SUPFAM" id="SSF51735">
    <property type="entry name" value="NAD(P)-binding Rossmann-fold domains"/>
    <property type="match status" value="1"/>
</dbReference>